<dbReference type="EMBL" id="HBNR01034091">
    <property type="protein sequence ID" value="CAE4589328.1"/>
    <property type="molecule type" value="Transcribed_RNA"/>
</dbReference>
<accession>A0A7S4QNU0</accession>
<evidence type="ECO:0000256" key="1">
    <source>
        <dbReference type="SAM" id="MobiDB-lite"/>
    </source>
</evidence>
<gene>
    <name evidence="2" type="ORF">AMON00008_LOCUS23400</name>
</gene>
<evidence type="ECO:0000313" key="2">
    <source>
        <dbReference type="EMBL" id="CAE4589328.1"/>
    </source>
</evidence>
<dbReference type="AlphaFoldDB" id="A0A7S4QNU0"/>
<feature type="compositionally biased region" description="Basic and acidic residues" evidence="1">
    <location>
        <begin position="570"/>
        <end position="597"/>
    </location>
</feature>
<protein>
    <submittedName>
        <fullName evidence="2">Uncharacterized protein</fullName>
    </submittedName>
</protein>
<proteinExistence type="predicted"/>
<sequence>MAIEVVPPIGSTGLQAWLAERVPFLEGVVAKLLGVPPEDVTASVGTRRLEAEASPIEPRFLQASGSGVRVTFTAVFRHTALSEARLVDFVFRTAYGTNYTSTGSGNPTAFIGNGLTLALVAELRAQGQPVPQALVQATIKGSAPAVVPTITTTTPGNGTAAPSPQEPRAAAEEEFPTTVVMGLAIGLVSLVLMALCSVWCWRKSSLVTGGRKDIGGVHTQFFITRPECQQGSIVSRSFMRAYGEGTKTIVSWHYDQDEVLRRHRSFWAAQTSPNSNSPADVVIDVDPPPSNVVAGGGESNDVLEVGLDDADGHPARDEGQESIITSLACSDWPEASVAALGRPRTFAMAYRTGAAVEYYSRTHGHWLAGVVNRTRLRPQSDDLIMDVRVGKQIRPEVPMACLRPVLSEEMPVFACVRRQLLRAQEEPSSPVRRRRRHRMTLHEVWRPAWVHGPQQRFATRTGYQVRLEDGRVLMMPPSRLRRRFLPGSHAAVFRGPASGWESVTVHAAAADMVVPPAVEDDAAAQRPSEEAVKSHGSSGSVTEDDKPSPCSSAFEGSSDELEDPFATVRDGSEHDVYSRSKDLSGDVSRHFKDREEEGQLVPICRPGAPDGEPEWVPGFLLRHPTKATADI</sequence>
<name>A0A7S4QNU0_9DINO</name>
<feature type="region of interest" description="Disordered" evidence="1">
    <location>
        <begin position="520"/>
        <end position="617"/>
    </location>
</feature>
<organism evidence="2">
    <name type="scientific">Alexandrium monilatum</name>
    <dbReference type="NCBI Taxonomy" id="311494"/>
    <lineage>
        <taxon>Eukaryota</taxon>
        <taxon>Sar</taxon>
        <taxon>Alveolata</taxon>
        <taxon>Dinophyceae</taxon>
        <taxon>Gonyaulacales</taxon>
        <taxon>Pyrocystaceae</taxon>
        <taxon>Alexandrium</taxon>
    </lineage>
</organism>
<reference evidence="2" key="1">
    <citation type="submission" date="2021-01" db="EMBL/GenBank/DDBJ databases">
        <authorList>
            <person name="Corre E."/>
            <person name="Pelletier E."/>
            <person name="Niang G."/>
            <person name="Scheremetjew M."/>
            <person name="Finn R."/>
            <person name="Kale V."/>
            <person name="Holt S."/>
            <person name="Cochrane G."/>
            <person name="Meng A."/>
            <person name="Brown T."/>
            <person name="Cohen L."/>
        </authorList>
    </citation>
    <scope>NUCLEOTIDE SEQUENCE</scope>
    <source>
        <strain evidence="2">CCMP3105</strain>
    </source>
</reference>